<dbReference type="Gene3D" id="3.40.50.2000">
    <property type="entry name" value="Glycogen Phosphorylase B"/>
    <property type="match status" value="2"/>
</dbReference>
<dbReference type="AlphaFoldDB" id="A0A510B238"/>
<dbReference type="EMBL" id="MF322752">
    <property type="protein sequence ID" value="AXC25112.1"/>
    <property type="molecule type" value="Genomic_DNA"/>
</dbReference>
<proteinExistence type="predicted"/>
<dbReference type="EC" id="2.4.1.291" evidence="3"/>
<reference evidence="3" key="1">
    <citation type="submission" date="2017-06" db="EMBL/GenBank/DDBJ databases">
        <authorList>
            <person name="Hansen E.E."/>
            <person name="Lejay-Collin M."/>
            <person name="Carle I."/>
            <person name="Ruckly C."/>
            <person name="Lefevre S."/>
            <person name="Weill F.-X."/>
        </authorList>
    </citation>
    <scope>NUCLEOTIDE SEQUENCE</scope>
    <source>
        <strain evidence="3">93-119</strain>
    </source>
</reference>
<dbReference type="CDD" id="cd03809">
    <property type="entry name" value="GT4_MtfB-like"/>
    <property type="match status" value="1"/>
</dbReference>
<dbReference type="SUPFAM" id="SSF53756">
    <property type="entry name" value="UDP-Glycosyltransferase/glycogen phosphorylase"/>
    <property type="match status" value="1"/>
</dbReference>
<name>A0A510B238_SHIDY</name>
<organism evidence="3">
    <name type="scientific">Shigella dysenteriae</name>
    <dbReference type="NCBI Taxonomy" id="622"/>
    <lineage>
        <taxon>Bacteria</taxon>
        <taxon>Pseudomonadati</taxon>
        <taxon>Pseudomonadota</taxon>
        <taxon>Gammaproteobacteria</taxon>
        <taxon>Enterobacterales</taxon>
        <taxon>Enterobacteriaceae</taxon>
        <taxon>Shigella</taxon>
    </lineage>
</organism>
<keyword evidence="1 3" id="KW-0808">Transferase</keyword>
<dbReference type="PANTHER" id="PTHR46401:SF2">
    <property type="entry name" value="GLYCOSYLTRANSFERASE WBBK-RELATED"/>
    <property type="match status" value="1"/>
</dbReference>
<evidence type="ECO:0000313" key="3">
    <source>
        <dbReference type="EMBL" id="AXC25112.1"/>
    </source>
</evidence>
<protein>
    <submittedName>
        <fullName evidence="3">N-acetylgalactosamine-N, N'-diacetylbacillosaminyl-diphospho-undecaprenol 4-alpha-N-acetylgalactosaminyltransferase</fullName>
        <ecNumber evidence="3">2.4.1.291</ecNumber>
    </submittedName>
</protein>
<sequence length="352" mass="41724">MKIFLCSLYYESKRVTGANKRFDYFGKYLARNEEVSLTVIVRDGEIPSWATDAIVLPKYQYLPPLFRRILYWLHLSKIFFKCDNIIISDFMPIPFIPFKGNDNYYQLVHDIRNFTDYNRAFFKKMASVFQGYQWRKTQNILTVSNFTKWQLIRYCNVNENKIKVSYNGIELIERNKLVRDIDFLYIATFEKRKNHDNLIKAFYYYVNEINTNAKLYLIGRDLGYKKSILELVSSLQLSQSVIFIDSVSENELSRIYERTHCFISPSLYEGFGMPIIEAMYHGCNVACSNIDVFREIAQNHASYFEPDNIHSIIDAMCLAREYENNNPETLHYVNVNFSWDSITAKFLEDVRY</sequence>
<dbReference type="InterPro" id="IPR001296">
    <property type="entry name" value="Glyco_trans_1"/>
</dbReference>
<evidence type="ECO:0000256" key="1">
    <source>
        <dbReference type="ARBA" id="ARBA00022679"/>
    </source>
</evidence>
<feature type="domain" description="Glycosyl transferase family 1" evidence="2">
    <location>
        <begin position="179"/>
        <end position="316"/>
    </location>
</feature>
<dbReference type="PANTHER" id="PTHR46401">
    <property type="entry name" value="GLYCOSYLTRANSFERASE WBBK-RELATED"/>
    <property type="match status" value="1"/>
</dbReference>
<dbReference type="Pfam" id="PF00534">
    <property type="entry name" value="Glycos_transf_1"/>
    <property type="match status" value="1"/>
</dbReference>
<dbReference type="GO" id="GO:0016757">
    <property type="term" value="F:glycosyltransferase activity"/>
    <property type="evidence" value="ECO:0007669"/>
    <property type="project" value="UniProtKB-KW"/>
</dbReference>
<accession>A0A510B238</accession>
<gene>
    <name evidence="3" type="primary">pglJ</name>
</gene>
<keyword evidence="3" id="KW-0328">Glycosyltransferase</keyword>
<evidence type="ECO:0000259" key="2">
    <source>
        <dbReference type="Pfam" id="PF00534"/>
    </source>
</evidence>